<protein>
    <submittedName>
        <fullName evidence="1">Uncharacterized protein</fullName>
    </submittedName>
</protein>
<gene>
    <name evidence="1" type="ORF">TCIL3000_0_11630</name>
</gene>
<proteinExistence type="predicted"/>
<dbReference type="AlphaFoldDB" id="F9WFY5"/>
<keyword evidence="2" id="KW-1185">Reference proteome</keyword>
<reference evidence="1 2" key="2">
    <citation type="journal article" date="2012" name="Proc. Natl. Acad. Sci. U.S.A.">
        <title>Antigenic diversity is generated by distinct evolutionary mechanisms in African trypanosome species.</title>
        <authorList>
            <person name="Jackson A.P."/>
            <person name="Berry A."/>
            <person name="Aslett M."/>
            <person name="Allison H.C."/>
            <person name="Burton P."/>
            <person name="Vavrova-Anderson J."/>
            <person name="Brown R."/>
            <person name="Browne H."/>
            <person name="Corton N."/>
            <person name="Hauser H."/>
            <person name="Gamble J."/>
            <person name="Gilderthorp R."/>
            <person name="Marcello L."/>
            <person name="McQuillan J."/>
            <person name="Otto T.D."/>
            <person name="Quail M.A."/>
            <person name="Sanders M.J."/>
            <person name="van Tonder A."/>
            <person name="Ginger M.L."/>
            <person name="Field M.C."/>
            <person name="Barry J.D."/>
            <person name="Hertz-Fowler C."/>
            <person name="Berriman M."/>
        </authorList>
    </citation>
    <scope>NUCLEOTIDE SEQUENCE [LARGE SCALE GENOMIC DNA]</scope>
    <source>
        <strain evidence="1 2">IL3000</strain>
    </source>
</reference>
<sequence length="135" mass="15335">MIGIKNPVPRMGTNYSSACVNYRYVLNHGGIPWVNRLQNAPEDMRKMEDFVSKSESILMRLELLEHGAGQIYVEAKFSLHLPEKNDLDSLMEEENAFDDTEPNSSLDDAGTSYSGRRNFDVIGMILMMLPVFLVF</sequence>
<name>F9WFY5_TRYCI</name>
<dbReference type="Proteomes" id="UP000000702">
    <property type="component" value="Unassembled WGS sequence"/>
</dbReference>
<reference evidence="2" key="1">
    <citation type="submission" date="2011-07" db="EMBL/GenBank/DDBJ databases">
        <title>Divergent evolution of antigenic variation in African trypanosomes.</title>
        <authorList>
            <person name="Jackson A.P."/>
            <person name="Berry A."/>
            <person name="Allison H.C."/>
            <person name="Burton P."/>
            <person name="Anderson J."/>
            <person name="Aslett M."/>
            <person name="Brown R."/>
            <person name="Corton N."/>
            <person name="Harris D."/>
            <person name="Hauser H."/>
            <person name="Gamble J."/>
            <person name="Gilderthorp R."/>
            <person name="McQuillan J."/>
            <person name="Quail M.A."/>
            <person name="Sanders M."/>
            <person name="Van Tonder A."/>
            <person name="Ginger M.L."/>
            <person name="Donelson J.E."/>
            <person name="Field M.C."/>
            <person name="Barry J.D."/>
            <person name="Berriman M."/>
            <person name="Hertz-Fowler C."/>
        </authorList>
    </citation>
    <scope>NUCLEOTIDE SEQUENCE [LARGE SCALE GENOMIC DNA]</scope>
    <source>
        <strain evidence="2">IL3000</strain>
    </source>
</reference>
<evidence type="ECO:0000313" key="1">
    <source>
        <dbReference type="EMBL" id="CCD16215.1"/>
    </source>
</evidence>
<organism evidence="1 2">
    <name type="scientific">Trypanosoma congolense (strain IL3000)</name>
    <dbReference type="NCBI Taxonomy" id="1068625"/>
    <lineage>
        <taxon>Eukaryota</taxon>
        <taxon>Discoba</taxon>
        <taxon>Euglenozoa</taxon>
        <taxon>Kinetoplastea</taxon>
        <taxon>Metakinetoplastina</taxon>
        <taxon>Trypanosomatida</taxon>
        <taxon>Trypanosomatidae</taxon>
        <taxon>Trypanosoma</taxon>
        <taxon>Nannomonas</taxon>
    </lineage>
</organism>
<comment type="caution">
    <text evidence="1">The sequence shown here is derived from an EMBL/GenBank/DDBJ whole genome shotgun (WGS) entry which is preliminary data.</text>
</comment>
<accession>F9WFY5</accession>
<evidence type="ECO:0000313" key="2">
    <source>
        <dbReference type="Proteomes" id="UP000000702"/>
    </source>
</evidence>
<dbReference type="EMBL" id="CAEQ01002201">
    <property type="protein sequence ID" value="CCD16215.1"/>
    <property type="molecule type" value="Genomic_DNA"/>
</dbReference>